<reference evidence="1" key="1">
    <citation type="submission" date="2023-11" db="EMBL/GenBank/DDBJ databases">
        <title>Gracilibacillus pellucida a moderately halophilic bacterium isolated from saline soil in Xinjiang province.</title>
        <authorList>
            <person name="Zhang Z."/>
            <person name="Tan F."/>
            <person name="Wang Y."/>
            <person name="Xia M."/>
        </authorList>
    </citation>
    <scope>NUCLEOTIDE SEQUENCE</scope>
    <source>
        <strain evidence="1">S3-1-1</strain>
    </source>
</reference>
<keyword evidence="2" id="KW-1185">Reference proteome</keyword>
<sequence length="331" mass="36239">MKNFIFFLSFIAMLAFITACGADNESGAETTEDQNQSEESASADTDSSDAEDTEIVVNHELGETTVPVNPEKVVVFDYGVLETLKELDIDVAGVPQSNLPPHLEQYESDEYTNVGGLKEPDFEALAILDPDLIIISGRQGEMYDELSELAPTIFMGVDTADYMTSFESNVEILGQIFNKEDEVQAKIAEVEDVVNDVEETTKETDGKALIVLTNDGSVSAYGAGSRFGWIHDELGLPQADENIEVATHGQNVSFEYIAEKNPDYLFVIDRNAIVGGEDSAQKTLDNDLVNGTNAAKNDKVIYLDPNFWYISGGGTESVREMVTEVRDGIQE</sequence>
<dbReference type="EMBL" id="JAWZSR010000001">
    <property type="protein sequence ID" value="MDX8044704.1"/>
    <property type="molecule type" value="Genomic_DNA"/>
</dbReference>
<gene>
    <name evidence="1" type="ORF">SH601_01785</name>
</gene>
<name>A0ACC6M186_9BACI</name>
<protein>
    <submittedName>
        <fullName evidence="1">Siderophore ABC transporter substrate-binding protein</fullName>
    </submittedName>
</protein>
<accession>A0ACC6M186</accession>
<comment type="caution">
    <text evidence="1">The sequence shown here is derived from an EMBL/GenBank/DDBJ whole genome shotgun (WGS) entry which is preliminary data.</text>
</comment>
<proteinExistence type="predicted"/>
<dbReference type="Proteomes" id="UP001277972">
    <property type="component" value="Unassembled WGS sequence"/>
</dbReference>
<organism evidence="1 2">
    <name type="scientific">Gracilibacillus pellucidus</name>
    <dbReference type="NCBI Taxonomy" id="3095368"/>
    <lineage>
        <taxon>Bacteria</taxon>
        <taxon>Bacillati</taxon>
        <taxon>Bacillota</taxon>
        <taxon>Bacilli</taxon>
        <taxon>Bacillales</taxon>
        <taxon>Bacillaceae</taxon>
        <taxon>Gracilibacillus</taxon>
    </lineage>
</organism>
<evidence type="ECO:0000313" key="2">
    <source>
        <dbReference type="Proteomes" id="UP001277972"/>
    </source>
</evidence>
<evidence type="ECO:0000313" key="1">
    <source>
        <dbReference type="EMBL" id="MDX8044704.1"/>
    </source>
</evidence>